<reference evidence="2 3" key="1">
    <citation type="journal article" date="2020" name="IScience">
        <title>Genome Sequencing of the Endangered Kingdonia uniflora (Circaeasteraceae, Ranunculales) Reveals Potential Mechanisms of Evolutionary Specialization.</title>
        <authorList>
            <person name="Sun Y."/>
            <person name="Deng T."/>
            <person name="Zhang A."/>
            <person name="Moore M.J."/>
            <person name="Landis J.B."/>
            <person name="Lin N."/>
            <person name="Zhang H."/>
            <person name="Zhang X."/>
            <person name="Huang J."/>
            <person name="Zhang X."/>
            <person name="Sun H."/>
            <person name="Wang H."/>
        </authorList>
    </citation>
    <scope>NUCLEOTIDE SEQUENCE [LARGE SCALE GENOMIC DNA]</scope>
    <source>
        <strain evidence="2">TB1705</strain>
        <tissue evidence="2">Leaf</tissue>
    </source>
</reference>
<dbReference type="GO" id="GO:0009826">
    <property type="term" value="P:unidimensional cell growth"/>
    <property type="evidence" value="ECO:0007669"/>
    <property type="project" value="TreeGrafter"/>
</dbReference>
<dbReference type="PANTHER" id="PTHR31355">
    <property type="entry name" value="MICROTUBULE-ASSOCIATED PROTEIN TORTIFOLIA1"/>
    <property type="match status" value="1"/>
</dbReference>
<dbReference type="OrthoDB" id="298726at2759"/>
<accession>A0A7J7N2S0</accession>
<dbReference type="PANTHER" id="PTHR31355:SF7">
    <property type="entry name" value="MICROTUBULE-ASSOCIATED PROTEIN TORTIFOLIA1"/>
    <property type="match status" value="1"/>
</dbReference>
<dbReference type="InterPro" id="IPR033337">
    <property type="entry name" value="TORTIFOLIA1/SINE1-2"/>
</dbReference>
<evidence type="ECO:0000313" key="2">
    <source>
        <dbReference type="EMBL" id="KAF6161218.1"/>
    </source>
</evidence>
<dbReference type="Proteomes" id="UP000541444">
    <property type="component" value="Unassembled WGS sequence"/>
</dbReference>
<proteinExistence type="predicted"/>
<evidence type="ECO:0000313" key="3">
    <source>
        <dbReference type="Proteomes" id="UP000541444"/>
    </source>
</evidence>
<keyword evidence="3" id="KW-1185">Reference proteome</keyword>
<dbReference type="AlphaFoldDB" id="A0A7J7N2S0"/>
<sequence length="255" mass="28160">FLPDFVLSNLISFKGRDSKIRAYNASNKIVINQRNTSNTHSGFSRSDDHAEGLSFINNKGNCLAIQRQLSQLERQQAHLMNMLQDFMGGSHNCMITLENRVRGLERVVEDMAQDLAGSSGRSPTTLMNTFEGSSNRVLGKYNDFPNYSGNKLGRASDGRVTFSERFLSSDSYSYDAPRNGHMGSSRRNLVDVRSPMLKNGCNQVGNRRAWDKGSRSIRLGEGPSGSSVWQASKDKATIKTIRGAGKEDGQSQGPK</sequence>
<protein>
    <submittedName>
        <fullName evidence="2">Uncharacterized protein</fullName>
    </submittedName>
</protein>
<feature type="non-terminal residue" evidence="2">
    <location>
        <position position="1"/>
    </location>
</feature>
<gene>
    <name evidence="2" type="ORF">GIB67_042357</name>
</gene>
<dbReference type="GO" id="GO:0010031">
    <property type="term" value="P:circumnutation"/>
    <property type="evidence" value="ECO:0007669"/>
    <property type="project" value="TreeGrafter"/>
</dbReference>
<evidence type="ECO:0000256" key="1">
    <source>
        <dbReference type="SAM" id="MobiDB-lite"/>
    </source>
</evidence>
<feature type="region of interest" description="Disordered" evidence="1">
    <location>
        <begin position="215"/>
        <end position="235"/>
    </location>
</feature>
<name>A0A7J7N2S0_9MAGN</name>
<dbReference type="GO" id="GO:0010005">
    <property type="term" value="C:cortical microtubule, transverse to long axis"/>
    <property type="evidence" value="ECO:0007669"/>
    <property type="project" value="TreeGrafter"/>
</dbReference>
<dbReference type="EMBL" id="JACGCM010001138">
    <property type="protein sequence ID" value="KAF6161218.1"/>
    <property type="molecule type" value="Genomic_DNA"/>
</dbReference>
<dbReference type="GO" id="GO:0008017">
    <property type="term" value="F:microtubule binding"/>
    <property type="evidence" value="ECO:0007669"/>
    <property type="project" value="InterPro"/>
</dbReference>
<comment type="caution">
    <text evidence="2">The sequence shown here is derived from an EMBL/GenBank/DDBJ whole genome shotgun (WGS) entry which is preliminary data.</text>
</comment>
<organism evidence="2 3">
    <name type="scientific">Kingdonia uniflora</name>
    <dbReference type="NCBI Taxonomy" id="39325"/>
    <lineage>
        <taxon>Eukaryota</taxon>
        <taxon>Viridiplantae</taxon>
        <taxon>Streptophyta</taxon>
        <taxon>Embryophyta</taxon>
        <taxon>Tracheophyta</taxon>
        <taxon>Spermatophyta</taxon>
        <taxon>Magnoliopsida</taxon>
        <taxon>Ranunculales</taxon>
        <taxon>Circaeasteraceae</taxon>
        <taxon>Kingdonia</taxon>
    </lineage>
</organism>